<keyword evidence="7" id="KW-0460">Magnesium</keyword>
<dbReference type="GO" id="GO:0046872">
    <property type="term" value="F:metal ion binding"/>
    <property type="evidence" value="ECO:0007669"/>
    <property type="project" value="UniProtKB-KW"/>
</dbReference>
<gene>
    <name evidence="9" type="ORF">JK634_11040</name>
</gene>
<feature type="transmembrane region" description="Helical" evidence="8">
    <location>
        <begin position="242"/>
        <end position="263"/>
    </location>
</feature>
<feature type="transmembrane region" description="Helical" evidence="8">
    <location>
        <begin position="6"/>
        <end position="26"/>
    </location>
</feature>
<feature type="transmembrane region" description="Helical" evidence="8">
    <location>
        <begin position="189"/>
        <end position="206"/>
    </location>
</feature>
<feature type="transmembrane region" description="Helical" evidence="8">
    <location>
        <begin position="294"/>
        <end position="315"/>
    </location>
</feature>
<dbReference type="RefSeq" id="WP_202767706.1">
    <property type="nucleotide sequence ID" value="NZ_JAESWA010000022.1"/>
</dbReference>
<dbReference type="AlphaFoldDB" id="A0A937FHV9"/>
<sequence length="317" mass="35377">MKYGIALACAVFIVYLIIPVLMKLFVKYDFLDKPTERKKHKEPIPLCGGVGMFIGFFVMYFVFVGDFITKEKITVFIASLCILLIGLIDDFYKTRGKEFPIYPRFIVQILAAILVYRSGIAFSGFTNPFNGQYVELHVVVQFILTITWIFGVTTVINWSDGMDGLAGSLSTISSTTLFVVALAMRQPESAMMCIILVGSILGFLKYNRHPAKVFMGDSGANFLGFILGIIALDGAFKQATVMSLIIPILALGVPIFDNIFVIFKRYAEGKPIYQADRSQIHFRLQEKGLTTNQIVLYICAISMCLSIISIVLLFVKV</sequence>
<reference evidence="9" key="1">
    <citation type="submission" date="2021-01" db="EMBL/GenBank/DDBJ databases">
        <title>Genome public.</title>
        <authorList>
            <person name="Liu C."/>
            <person name="Sun Q."/>
        </authorList>
    </citation>
    <scope>NUCLEOTIDE SEQUENCE</scope>
    <source>
        <strain evidence="9">YIM B02565</strain>
    </source>
</reference>
<dbReference type="GO" id="GO:0005886">
    <property type="term" value="C:plasma membrane"/>
    <property type="evidence" value="ECO:0007669"/>
    <property type="project" value="UniProtKB-SubCell"/>
</dbReference>
<feature type="transmembrane region" description="Helical" evidence="8">
    <location>
        <begin position="73"/>
        <end position="92"/>
    </location>
</feature>
<organism evidence="9 10">
    <name type="scientific">Clostridium paridis</name>
    <dbReference type="NCBI Taxonomy" id="2803863"/>
    <lineage>
        <taxon>Bacteria</taxon>
        <taxon>Bacillati</taxon>
        <taxon>Bacillota</taxon>
        <taxon>Clostridia</taxon>
        <taxon>Eubacteriales</taxon>
        <taxon>Clostridiaceae</taxon>
        <taxon>Clostridium</taxon>
    </lineage>
</organism>
<feature type="transmembrane region" description="Helical" evidence="8">
    <location>
        <begin position="165"/>
        <end position="183"/>
    </location>
</feature>
<dbReference type="PANTHER" id="PTHR22926:SF3">
    <property type="entry name" value="UNDECAPRENYL-PHOSPHATE ALPHA-N-ACETYLGLUCOSAMINYL 1-PHOSPHATE TRANSFERASE"/>
    <property type="match status" value="1"/>
</dbReference>
<accession>A0A937FHV9</accession>
<feature type="transmembrane region" description="Helical" evidence="8">
    <location>
        <begin position="218"/>
        <end position="236"/>
    </location>
</feature>
<comment type="caution">
    <text evidence="9">The sequence shown here is derived from an EMBL/GenBank/DDBJ whole genome shotgun (WGS) entry which is preliminary data.</text>
</comment>
<keyword evidence="10" id="KW-1185">Reference proteome</keyword>
<dbReference type="PANTHER" id="PTHR22926">
    <property type="entry name" value="PHOSPHO-N-ACETYLMURAMOYL-PENTAPEPTIDE-TRANSFERASE"/>
    <property type="match status" value="1"/>
</dbReference>
<evidence type="ECO:0000256" key="8">
    <source>
        <dbReference type="SAM" id="Phobius"/>
    </source>
</evidence>
<comment type="subcellular location">
    <subcellularLocation>
        <location evidence="1">Cell membrane</location>
        <topology evidence="1">Multi-pass membrane protein</topology>
    </subcellularLocation>
</comment>
<feature type="transmembrane region" description="Helical" evidence="8">
    <location>
        <begin position="138"/>
        <end position="158"/>
    </location>
</feature>
<keyword evidence="4 8" id="KW-0812">Transmembrane</keyword>
<dbReference type="CDD" id="cd06853">
    <property type="entry name" value="GT_WecA_like"/>
    <property type="match status" value="1"/>
</dbReference>
<keyword evidence="5 8" id="KW-1133">Transmembrane helix</keyword>
<evidence type="ECO:0000313" key="10">
    <source>
        <dbReference type="Proteomes" id="UP000623681"/>
    </source>
</evidence>
<feature type="transmembrane region" description="Helical" evidence="8">
    <location>
        <begin position="104"/>
        <end position="126"/>
    </location>
</feature>
<protein>
    <submittedName>
        <fullName evidence="9">Undecaprenyl/decaprenyl-phosphate alpha-N-acetylglucosaminyl 1-phosphate transferase</fullName>
    </submittedName>
</protein>
<keyword evidence="2" id="KW-1003">Cell membrane</keyword>
<evidence type="ECO:0000256" key="1">
    <source>
        <dbReference type="ARBA" id="ARBA00004651"/>
    </source>
</evidence>
<feature type="binding site" evidence="7">
    <location>
        <position position="157"/>
    </location>
    <ligand>
        <name>Mg(2+)</name>
        <dbReference type="ChEBI" id="CHEBI:18420"/>
    </ligand>
</feature>
<dbReference type="GO" id="GO:0044038">
    <property type="term" value="P:cell wall macromolecule biosynthetic process"/>
    <property type="evidence" value="ECO:0007669"/>
    <property type="project" value="TreeGrafter"/>
</dbReference>
<evidence type="ECO:0000256" key="3">
    <source>
        <dbReference type="ARBA" id="ARBA00022679"/>
    </source>
</evidence>
<dbReference type="GO" id="GO:0071555">
    <property type="term" value="P:cell wall organization"/>
    <property type="evidence" value="ECO:0007669"/>
    <property type="project" value="TreeGrafter"/>
</dbReference>
<dbReference type="EMBL" id="JAESWA010000022">
    <property type="protein sequence ID" value="MBL4932343.1"/>
    <property type="molecule type" value="Genomic_DNA"/>
</dbReference>
<name>A0A937FHV9_9CLOT</name>
<dbReference type="Proteomes" id="UP000623681">
    <property type="component" value="Unassembled WGS sequence"/>
</dbReference>
<evidence type="ECO:0000313" key="9">
    <source>
        <dbReference type="EMBL" id="MBL4932343.1"/>
    </source>
</evidence>
<keyword evidence="6 8" id="KW-0472">Membrane</keyword>
<evidence type="ECO:0000256" key="4">
    <source>
        <dbReference type="ARBA" id="ARBA00022692"/>
    </source>
</evidence>
<feature type="binding site" evidence="7">
    <location>
        <position position="217"/>
    </location>
    <ligand>
        <name>Mg(2+)</name>
        <dbReference type="ChEBI" id="CHEBI:18420"/>
    </ligand>
</feature>
<dbReference type="GO" id="GO:0009103">
    <property type="term" value="P:lipopolysaccharide biosynthetic process"/>
    <property type="evidence" value="ECO:0007669"/>
    <property type="project" value="TreeGrafter"/>
</dbReference>
<dbReference type="GO" id="GO:0016780">
    <property type="term" value="F:phosphotransferase activity, for other substituted phosphate groups"/>
    <property type="evidence" value="ECO:0007669"/>
    <property type="project" value="InterPro"/>
</dbReference>
<dbReference type="InterPro" id="IPR000715">
    <property type="entry name" value="Glycosyl_transferase_4"/>
</dbReference>
<keyword evidence="7" id="KW-0479">Metal-binding</keyword>
<evidence type="ECO:0000256" key="5">
    <source>
        <dbReference type="ARBA" id="ARBA00022989"/>
    </source>
</evidence>
<proteinExistence type="predicted"/>
<feature type="transmembrane region" description="Helical" evidence="8">
    <location>
        <begin position="46"/>
        <end position="67"/>
    </location>
</feature>
<evidence type="ECO:0000256" key="7">
    <source>
        <dbReference type="PIRSR" id="PIRSR600715-1"/>
    </source>
</evidence>
<comment type="cofactor">
    <cofactor evidence="7">
        <name>Mg(2+)</name>
        <dbReference type="ChEBI" id="CHEBI:18420"/>
    </cofactor>
</comment>
<dbReference type="Pfam" id="PF00953">
    <property type="entry name" value="Glycos_transf_4"/>
    <property type="match status" value="1"/>
</dbReference>
<evidence type="ECO:0000256" key="6">
    <source>
        <dbReference type="ARBA" id="ARBA00023136"/>
    </source>
</evidence>
<evidence type="ECO:0000256" key="2">
    <source>
        <dbReference type="ARBA" id="ARBA00022475"/>
    </source>
</evidence>
<keyword evidence="3 9" id="KW-0808">Transferase</keyword>